<evidence type="ECO:0000256" key="1">
    <source>
        <dbReference type="SAM" id="SignalP"/>
    </source>
</evidence>
<dbReference type="PANTHER" id="PTHR35532:SF5">
    <property type="entry name" value="CARBOHYDRATE-BINDING DOMAIN-CONTAINING PROTEIN"/>
    <property type="match status" value="1"/>
</dbReference>
<organism evidence="3 4">
    <name type="scientific">Salegentibacter mishustinae</name>
    <dbReference type="NCBI Taxonomy" id="270918"/>
    <lineage>
        <taxon>Bacteria</taxon>
        <taxon>Pseudomonadati</taxon>
        <taxon>Bacteroidota</taxon>
        <taxon>Flavobacteriia</taxon>
        <taxon>Flavobacteriales</taxon>
        <taxon>Flavobacteriaceae</taxon>
        <taxon>Salegentibacter</taxon>
    </lineage>
</organism>
<accession>A0A0Q9Z422</accession>
<evidence type="ECO:0000259" key="2">
    <source>
        <dbReference type="Pfam" id="PF06452"/>
    </source>
</evidence>
<keyword evidence="4" id="KW-1185">Reference proteome</keyword>
<dbReference type="STRING" id="270918.APR42_11025"/>
<dbReference type="GO" id="GO:0030246">
    <property type="term" value="F:carbohydrate binding"/>
    <property type="evidence" value="ECO:0007669"/>
    <property type="project" value="InterPro"/>
</dbReference>
<feature type="signal peptide" evidence="1">
    <location>
        <begin position="1"/>
        <end position="20"/>
    </location>
</feature>
<evidence type="ECO:0000313" key="4">
    <source>
        <dbReference type="Proteomes" id="UP000051643"/>
    </source>
</evidence>
<protein>
    <submittedName>
        <fullName evidence="3">Carbohydrate-binding family 9-like protein</fullName>
    </submittedName>
</protein>
<dbReference type="SUPFAM" id="SSF49344">
    <property type="entry name" value="CBD9-like"/>
    <property type="match status" value="1"/>
</dbReference>
<dbReference type="InterPro" id="IPR010502">
    <property type="entry name" value="Carb-bd_dom_fam9"/>
</dbReference>
<sequence length="353" mass="41797">MNYKLLLIFISVLAANFIYAQNPPRSYIAYKAIDEIQIDGKAEEASWKEAPKSEDFIDIEGEKTPKYQTNMKMLYDEEYLYFYAKMEEPHVWATLKQRDTVIFYNNDFEIFIDPDGDTHNYMEFEMNALNTVWDLFIVKPYREPAPVIDSWDIQGLKSAVHISGTLNDASDEDEFWSVEVAIPWDVLKEANSHNEIPEDEFWRINFSRVNWDFDLNEGTYSRKKTEEGEYLPEYNWVWSPQGVINMHEPEHWGYVYFSAENAGENDEFEIPEDEKIKWKLYEIYRKQKEYFSRKDEWASSLKEIQKGTIKLNGKILQPKLENHLTGWNISIESPFTGNHYIIKEDGKILTSKI</sequence>
<keyword evidence="1" id="KW-0732">Signal</keyword>
<dbReference type="PANTHER" id="PTHR35532">
    <property type="entry name" value="SIMILAR TO POLYHYDROXYALKANOATE DEPOLYMERASE"/>
    <property type="match status" value="1"/>
</dbReference>
<feature type="chain" id="PRO_5006389083" evidence="1">
    <location>
        <begin position="21"/>
        <end position="353"/>
    </location>
</feature>
<evidence type="ECO:0000313" key="3">
    <source>
        <dbReference type="EMBL" id="KRG27599.1"/>
    </source>
</evidence>
<dbReference type="EMBL" id="LKTP01000035">
    <property type="protein sequence ID" value="KRG27599.1"/>
    <property type="molecule type" value="Genomic_DNA"/>
</dbReference>
<dbReference type="GO" id="GO:0004553">
    <property type="term" value="F:hydrolase activity, hydrolyzing O-glycosyl compounds"/>
    <property type="evidence" value="ECO:0007669"/>
    <property type="project" value="InterPro"/>
</dbReference>
<comment type="caution">
    <text evidence="3">The sequence shown here is derived from an EMBL/GenBank/DDBJ whole genome shotgun (WGS) entry which is preliminary data.</text>
</comment>
<dbReference type="CDD" id="cd09620">
    <property type="entry name" value="CBM9_like_3"/>
    <property type="match status" value="1"/>
</dbReference>
<feature type="domain" description="Carbohydrate-binding" evidence="2">
    <location>
        <begin position="38"/>
        <end position="187"/>
    </location>
</feature>
<proteinExistence type="predicted"/>
<dbReference type="GO" id="GO:0016052">
    <property type="term" value="P:carbohydrate catabolic process"/>
    <property type="evidence" value="ECO:0007669"/>
    <property type="project" value="InterPro"/>
</dbReference>
<dbReference type="OrthoDB" id="9786766at2"/>
<dbReference type="Gene3D" id="2.60.40.1190">
    <property type="match status" value="1"/>
</dbReference>
<dbReference type="RefSeq" id="WP_057482948.1">
    <property type="nucleotide sequence ID" value="NZ_BMWR01000005.1"/>
</dbReference>
<dbReference type="Pfam" id="PF06452">
    <property type="entry name" value="CBM9_1"/>
    <property type="match status" value="1"/>
</dbReference>
<gene>
    <name evidence="3" type="ORF">APR42_11025</name>
</gene>
<dbReference type="Proteomes" id="UP000051643">
    <property type="component" value="Unassembled WGS sequence"/>
</dbReference>
<dbReference type="AlphaFoldDB" id="A0A0Q9Z422"/>
<name>A0A0Q9Z422_9FLAO</name>
<reference evidence="3" key="1">
    <citation type="submission" date="2015-10" db="EMBL/GenBank/DDBJ databases">
        <title>Draft genome sequence of Salegentibacter mishustinae KCTC 12263.</title>
        <authorList>
            <person name="Lin W."/>
            <person name="Zheng Q."/>
        </authorList>
    </citation>
    <scope>NUCLEOTIDE SEQUENCE [LARGE SCALE GENOMIC DNA]</scope>
    <source>
        <strain evidence="3">KCTC 12263</strain>
    </source>
</reference>